<dbReference type="EMBL" id="JAANIU010017982">
    <property type="protein sequence ID" value="KAG1525927.1"/>
    <property type="molecule type" value="Genomic_DNA"/>
</dbReference>
<dbReference type="AlphaFoldDB" id="A0A9P6XMJ5"/>
<dbReference type="InterPro" id="IPR011249">
    <property type="entry name" value="Metalloenz_LuxS/M16"/>
</dbReference>
<keyword evidence="2" id="KW-1185">Reference proteome</keyword>
<dbReference type="Gene3D" id="3.30.830.10">
    <property type="entry name" value="Metalloenzyme, LuxS/M16 peptidase-like"/>
    <property type="match status" value="1"/>
</dbReference>
<reference evidence="1 2" key="1">
    <citation type="journal article" date="2020" name="Microb. Genom.">
        <title>Genetic diversity of clinical and environmental Mucorales isolates obtained from an investigation of mucormycosis cases among solid organ transplant recipients.</title>
        <authorList>
            <person name="Nguyen M.H."/>
            <person name="Kaul D."/>
            <person name="Muto C."/>
            <person name="Cheng S.J."/>
            <person name="Richter R.A."/>
            <person name="Bruno V.M."/>
            <person name="Liu G."/>
            <person name="Beyhan S."/>
            <person name="Sundermann A.J."/>
            <person name="Mounaud S."/>
            <person name="Pasculle A.W."/>
            <person name="Nierman W.C."/>
            <person name="Driscoll E."/>
            <person name="Cumbie R."/>
            <person name="Clancy C.J."/>
            <person name="Dupont C.L."/>
        </authorList>
    </citation>
    <scope>NUCLEOTIDE SEQUENCE [LARGE SCALE GENOMIC DNA]</scope>
    <source>
        <strain evidence="1 2">GL24</strain>
    </source>
</reference>
<evidence type="ECO:0000313" key="2">
    <source>
        <dbReference type="Proteomes" id="UP000740926"/>
    </source>
</evidence>
<dbReference type="GO" id="GO:0046872">
    <property type="term" value="F:metal ion binding"/>
    <property type="evidence" value="ECO:0007669"/>
    <property type="project" value="InterPro"/>
</dbReference>
<evidence type="ECO:0000313" key="1">
    <source>
        <dbReference type="EMBL" id="KAG1525927.1"/>
    </source>
</evidence>
<gene>
    <name evidence="1" type="ORF">G6F50_018424</name>
</gene>
<name>A0A9P6XMJ5_9FUNG</name>
<sequence length="79" mass="8372">MASAPVQIDKTGPAMAEMRKEIAAFADGSKPATAAEVNRIRNIQTLSLPGAYETASAVASTIGSIVQCSRPRPRSSRRR</sequence>
<dbReference type="SUPFAM" id="SSF63411">
    <property type="entry name" value="LuxS/MPP-like metallohydrolase"/>
    <property type="match status" value="1"/>
</dbReference>
<organism evidence="1 2">
    <name type="scientific">Rhizopus delemar</name>
    <dbReference type="NCBI Taxonomy" id="936053"/>
    <lineage>
        <taxon>Eukaryota</taxon>
        <taxon>Fungi</taxon>
        <taxon>Fungi incertae sedis</taxon>
        <taxon>Mucoromycota</taxon>
        <taxon>Mucoromycotina</taxon>
        <taxon>Mucoromycetes</taxon>
        <taxon>Mucorales</taxon>
        <taxon>Mucorineae</taxon>
        <taxon>Rhizopodaceae</taxon>
        <taxon>Rhizopus</taxon>
    </lineage>
</organism>
<accession>A0A9P6XMJ5</accession>
<proteinExistence type="predicted"/>
<protein>
    <submittedName>
        <fullName evidence="1">Uncharacterized protein</fullName>
    </submittedName>
</protein>
<dbReference type="Proteomes" id="UP000740926">
    <property type="component" value="Unassembled WGS sequence"/>
</dbReference>
<comment type="caution">
    <text evidence="1">The sequence shown here is derived from an EMBL/GenBank/DDBJ whole genome shotgun (WGS) entry which is preliminary data.</text>
</comment>